<evidence type="ECO:0000259" key="12">
    <source>
        <dbReference type="Pfam" id="PF14841"/>
    </source>
</evidence>
<dbReference type="PRINTS" id="PR00954">
    <property type="entry name" value="FLGMOTORFLIG"/>
</dbReference>
<dbReference type="InterPro" id="IPR032779">
    <property type="entry name" value="FliG_M"/>
</dbReference>
<comment type="subcellular location">
    <subcellularLocation>
        <location evidence="1">Bacterial flagellum basal body</location>
    </subcellularLocation>
    <subcellularLocation>
        <location evidence="2">Cell membrane</location>
        <topology evidence="2">Peripheral membrane protein</topology>
        <orientation evidence="2">Cytoplasmic side</orientation>
    </subcellularLocation>
</comment>
<keyword evidence="9" id="KW-0975">Bacterial flagellum</keyword>
<dbReference type="SUPFAM" id="SSF48029">
    <property type="entry name" value="FliG"/>
    <property type="match status" value="2"/>
</dbReference>
<dbReference type="InterPro" id="IPR023087">
    <property type="entry name" value="Flg_Motor_Flig_C"/>
</dbReference>
<keyword evidence="5" id="KW-1003">Cell membrane</keyword>
<evidence type="ECO:0000313" key="15">
    <source>
        <dbReference type="Proteomes" id="UP000663923"/>
    </source>
</evidence>
<evidence type="ECO:0000256" key="7">
    <source>
        <dbReference type="ARBA" id="ARBA00022779"/>
    </source>
</evidence>
<evidence type="ECO:0000256" key="2">
    <source>
        <dbReference type="ARBA" id="ARBA00004413"/>
    </source>
</evidence>
<keyword evidence="7" id="KW-0283">Flagellar rotation</keyword>
<sequence length="357" mass="38688">MVEPAIENTALVNDLSAIETTDNPIWSGHEIAAILLMTFGEDEAADILSRLKPVEVQSLGSAMLAITKVGEEDVNFVFDRFVEQARSRTAIGYRAHQQITSIMGKAFGPGRAANMLTRIAPHQSRSDLNHLYRQLDWMSAEEIASMIADEHPQMMAVILSFLEPEIAGDVLQQLGEDIQDDVVFRVADMGPIGANAIADIEALITRQSEQPAITISQQSGGTSEAAAIMNNVAKQTEQRIIKALLKRDKVLARKIEDDMFVFGDLMDLDDKSLGAVLRLIENAVLILAIKGADPDLAGKMFGCMSKRAAQSIEDEIADMGPVSKDEVSAAQKQVVAQAKALAEDGTIILGGQNDEFV</sequence>
<proteinExistence type="inferred from homology"/>
<feature type="domain" description="Flagellar motor switch protein FliG C-terminal" evidence="11">
    <location>
        <begin position="243"/>
        <end position="349"/>
    </location>
</feature>
<dbReference type="InterPro" id="IPR011002">
    <property type="entry name" value="FliG_a-hlx"/>
</dbReference>
<dbReference type="RefSeq" id="WP_207988301.1">
    <property type="nucleotide sequence ID" value="NZ_CP071794.1"/>
</dbReference>
<evidence type="ECO:0000256" key="5">
    <source>
        <dbReference type="ARBA" id="ARBA00022475"/>
    </source>
</evidence>
<protein>
    <recommendedName>
        <fullName evidence="4">Flagellar motor switch protein FliG</fullName>
    </recommendedName>
</protein>
<dbReference type="Pfam" id="PF14842">
    <property type="entry name" value="FliG_N"/>
    <property type="match status" value="1"/>
</dbReference>
<dbReference type="Proteomes" id="UP000663923">
    <property type="component" value="Chromosome"/>
</dbReference>
<reference evidence="14 15" key="1">
    <citation type="submission" date="2021-03" db="EMBL/GenBank/DDBJ databases">
        <title>Complete genome of Parasphingorhabdus_sp.JHSY0214.</title>
        <authorList>
            <person name="Yoo J.H."/>
            <person name="Bae J.W."/>
        </authorList>
    </citation>
    <scope>NUCLEOTIDE SEQUENCE [LARGE SCALE GENOMIC DNA]</scope>
    <source>
        <strain evidence="14 15">JHSY0214</strain>
    </source>
</reference>
<dbReference type="EMBL" id="CP071794">
    <property type="protein sequence ID" value="QTD56481.1"/>
    <property type="molecule type" value="Genomic_DNA"/>
</dbReference>
<evidence type="ECO:0000256" key="4">
    <source>
        <dbReference type="ARBA" id="ARBA00021870"/>
    </source>
</evidence>
<comment type="similarity">
    <text evidence="3">Belongs to the FliG family.</text>
</comment>
<dbReference type="PANTHER" id="PTHR30534">
    <property type="entry name" value="FLAGELLAR MOTOR SWITCH PROTEIN FLIG"/>
    <property type="match status" value="1"/>
</dbReference>
<keyword evidence="14" id="KW-0969">Cilium</keyword>
<dbReference type="NCBIfam" id="TIGR00207">
    <property type="entry name" value="fliG"/>
    <property type="match status" value="1"/>
</dbReference>
<dbReference type="Pfam" id="PF14841">
    <property type="entry name" value="FliG_M"/>
    <property type="match status" value="1"/>
</dbReference>
<evidence type="ECO:0000313" key="14">
    <source>
        <dbReference type="EMBL" id="QTD56481.1"/>
    </source>
</evidence>
<feature type="domain" description="Flagellar motor switch protein FliG middle" evidence="12">
    <location>
        <begin position="141"/>
        <end position="209"/>
    </location>
</feature>
<dbReference type="InterPro" id="IPR000090">
    <property type="entry name" value="Flg_Motor_Flig"/>
</dbReference>
<keyword evidence="14" id="KW-0966">Cell projection</keyword>
<accession>A0ABX7T4G7</accession>
<evidence type="ECO:0000256" key="6">
    <source>
        <dbReference type="ARBA" id="ARBA00022500"/>
    </source>
</evidence>
<comment type="function">
    <text evidence="10">FliG is one of three proteins (FliG, FliN, FliM) that forms the rotor-mounted switch complex (C ring), located at the base of the basal body. This complex interacts with the CheY and CheZ chemotaxis proteins, in addition to contacting components of the motor that determine the direction of flagellar rotation.</text>
</comment>
<evidence type="ECO:0000256" key="10">
    <source>
        <dbReference type="ARBA" id="ARBA00025598"/>
    </source>
</evidence>
<name>A0ABX7T4G7_9SPHN</name>
<dbReference type="Pfam" id="PF01706">
    <property type="entry name" value="FliG_C"/>
    <property type="match status" value="1"/>
</dbReference>
<keyword evidence="15" id="KW-1185">Reference proteome</keyword>
<keyword evidence="6" id="KW-0145">Chemotaxis</keyword>
<evidence type="ECO:0000256" key="8">
    <source>
        <dbReference type="ARBA" id="ARBA00023136"/>
    </source>
</evidence>
<evidence type="ECO:0000256" key="3">
    <source>
        <dbReference type="ARBA" id="ARBA00010299"/>
    </source>
</evidence>
<feature type="domain" description="Flagellar motor switch protein FliG N-terminal" evidence="13">
    <location>
        <begin position="27"/>
        <end position="125"/>
    </location>
</feature>
<keyword evidence="14" id="KW-0282">Flagellum</keyword>
<evidence type="ECO:0000256" key="1">
    <source>
        <dbReference type="ARBA" id="ARBA00004117"/>
    </source>
</evidence>
<evidence type="ECO:0000256" key="9">
    <source>
        <dbReference type="ARBA" id="ARBA00023143"/>
    </source>
</evidence>
<dbReference type="Gene3D" id="1.10.220.30">
    <property type="match status" value="3"/>
</dbReference>
<dbReference type="PANTHER" id="PTHR30534:SF0">
    <property type="entry name" value="FLAGELLAR MOTOR SWITCH PROTEIN FLIG"/>
    <property type="match status" value="1"/>
</dbReference>
<keyword evidence="8" id="KW-0472">Membrane</keyword>
<dbReference type="InterPro" id="IPR028263">
    <property type="entry name" value="FliG_N"/>
</dbReference>
<gene>
    <name evidence="14" type="primary">fliG</name>
    <name evidence="14" type="ORF">J4G78_02475</name>
</gene>
<organism evidence="14 15">
    <name type="scientific">Parasphingorhabdus cellanae</name>
    <dbReference type="NCBI Taxonomy" id="2806553"/>
    <lineage>
        <taxon>Bacteria</taxon>
        <taxon>Pseudomonadati</taxon>
        <taxon>Pseudomonadota</taxon>
        <taxon>Alphaproteobacteria</taxon>
        <taxon>Sphingomonadales</taxon>
        <taxon>Sphingomonadaceae</taxon>
        <taxon>Parasphingorhabdus</taxon>
    </lineage>
</organism>
<evidence type="ECO:0000259" key="13">
    <source>
        <dbReference type="Pfam" id="PF14842"/>
    </source>
</evidence>
<evidence type="ECO:0000259" key="11">
    <source>
        <dbReference type="Pfam" id="PF01706"/>
    </source>
</evidence>